<organism evidence="1 2">
    <name type="scientific">Dyadobacter koreensis</name>
    <dbReference type="NCBI Taxonomy" id="408657"/>
    <lineage>
        <taxon>Bacteria</taxon>
        <taxon>Pseudomonadati</taxon>
        <taxon>Bacteroidota</taxon>
        <taxon>Cytophagia</taxon>
        <taxon>Cytophagales</taxon>
        <taxon>Spirosomataceae</taxon>
        <taxon>Dyadobacter</taxon>
    </lineage>
</organism>
<reference evidence="1 2" key="1">
    <citation type="submission" date="2016-10" db="EMBL/GenBank/DDBJ databases">
        <authorList>
            <person name="de Groot N.N."/>
        </authorList>
    </citation>
    <scope>NUCLEOTIDE SEQUENCE [LARGE SCALE GENOMIC DNA]</scope>
    <source>
        <strain evidence="1 2">DSM 19938</strain>
    </source>
</reference>
<sequence>MMISFQSRFLYFVVILPFLIFDADKSFAQREVMYEQYLQNPMAINPGFTGVRETFNMTAMFRRKWFTIQNSPSSQTFAADGTFGNGKFGVGFQAMNDQTSFFTTTAFSASFAYHLGISDQWKLAMGGQGGINVLPVFDVGSSFNSTNRALGSFGIGAWLHSDNFYLGVSKPELLSQGFGQQQIAYYYRRPLYVMIGGSYDLADEVKLIPNVLFVQEKDYKLRVDFGGRFWFNEKVGVGTTYHAGGGSSFGGSGINYLQLSAEVMVGRNVRLGYFYSTKQVEQLNLVTTGPKGIHELMLKFVPNPNGFQKY</sequence>
<name>A0A1H7B0W9_9BACT</name>
<evidence type="ECO:0000313" key="2">
    <source>
        <dbReference type="Proteomes" id="UP000199532"/>
    </source>
</evidence>
<keyword evidence="2" id="KW-1185">Reference proteome</keyword>
<dbReference type="Pfam" id="PF11751">
    <property type="entry name" value="PorP_SprF"/>
    <property type="match status" value="1"/>
</dbReference>
<dbReference type="AlphaFoldDB" id="A0A1H7B0W9"/>
<dbReference type="NCBIfam" id="TIGR03519">
    <property type="entry name" value="T9SS_PorP_fam"/>
    <property type="match status" value="1"/>
</dbReference>
<dbReference type="EMBL" id="FNXY01000011">
    <property type="protein sequence ID" value="SEJ67770.1"/>
    <property type="molecule type" value="Genomic_DNA"/>
</dbReference>
<accession>A0A1H7B0W9</accession>
<dbReference type="OrthoDB" id="1118477at2"/>
<dbReference type="InterPro" id="IPR019861">
    <property type="entry name" value="PorP/SprF_Bacteroidetes"/>
</dbReference>
<dbReference type="STRING" id="408657.SAMN04487995_5847"/>
<proteinExistence type="predicted"/>
<evidence type="ECO:0000313" key="1">
    <source>
        <dbReference type="EMBL" id="SEJ67770.1"/>
    </source>
</evidence>
<gene>
    <name evidence="1" type="ORF">SAMN04487995_5847</name>
</gene>
<dbReference type="Proteomes" id="UP000199532">
    <property type="component" value="Unassembled WGS sequence"/>
</dbReference>
<dbReference type="RefSeq" id="WP_090341656.1">
    <property type="nucleotide sequence ID" value="NZ_FNXY01000011.1"/>
</dbReference>
<protein>
    <submittedName>
        <fullName evidence="1">Type IX secretion system membrane protein, PorP/SprF family</fullName>
    </submittedName>
</protein>